<dbReference type="EMBL" id="JAAHBZ010000011">
    <property type="protein sequence ID" value="NES30526.1"/>
    <property type="molecule type" value="Genomic_DNA"/>
</dbReference>
<feature type="region of interest" description="Disordered" evidence="3">
    <location>
        <begin position="416"/>
        <end position="439"/>
    </location>
</feature>
<gene>
    <name evidence="5" type="ORF">G3561_23595</name>
    <name evidence="6" type="ORF">GCE86_05520</name>
</gene>
<evidence type="ECO:0000313" key="8">
    <source>
        <dbReference type="Proteomes" id="UP000477779"/>
    </source>
</evidence>
<evidence type="ECO:0000256" key="3">
    <source>
        <dbReference type="SAM" id="MobiDB-lite"/>
    </source>
</evidence>
<evidence type="ECO:0000259" key="4">
    <source>
        <dbReference type="Pfam" id="PF13439"/>
    </source>
</evidence>
<evidence type="ECO:0000313" key="7">
    <source>
        <dbReference type="Proteomes" id="UP000402241"/>
    </source>
</evidence>
<dbReference type="Pfam" id="PF13692">
    <property type="entry name" value="Glyco_trans_1_4"/>
    <property type="match status" value="1"/>
</dbReference>
<dbReference type="Proteomes" id="UP000402241">
    <property type="component" value="Chromosome"/>
</dbReference>
<dbReference type="AlphaFoldDB" id="A0AAJ3DL88"/>
<evidence type="ECO:0000313" key="5">
    <source>
        <dbReference type="EMBL" id="NES30526.1"/>
    </source>
</evidence>
<dbReference type="Pfam" id="PF13439">
    <property type="entry name" value="Glyco_transf_4"/>
    <property type="match status" value="1"/>
</dbReference>
<dbReference type="PANTHER" id="PTHR12526">
    <property type="entry name" value="GLYCOSYLTRANSFERASE"/>
    <property type="match status" value="1"/>
</dbReference>
<keyword evidence="1" id="KW-0328">Glycosyltransferase</keyword>
<feature type="domain" description="Glycosyltransferase subfamily 4-like N-terminal" evidence="4">
    <location>
        <begin position="12"/>
        <end position="110"/>
    </location>
</feature>
<dbReference type="PANTHER" id="PTHR12526:SF510">
    <property type="entry name" value="D-INOSITOL 3-PHOSPHATE GLYCOSYLTRANSFERASE"/>
    <property type="match status" value="1"/>
</dbReference>
<dbReference type="EMBL" id="CP045309">
    <property type="protein sequence ID" value="QGL46560.1"/>
    <property type="molecule type" value="Genomic_DNA"/>
</dbReference>
<evidence type="ECO:0000313" key="6">
    <source>
        <dbReference type="EMBL" id="QGL46560.1"/>
    </source>
</evidence>
<name>A0AAJ3DL88_9ACTN</name>
<evidence type="ECO:0000256" key="1">
    <source>
        <dbReference type="ARBA" id="ARBA00022676"/>
    </source>
</evidence>
<organism evidence="5 8">
    <name type="scientific">Micromonospora terminaliae</name>
    <dbReference type="NCBI Taxonomy" id="1914461"/>
    <lineage>
        <taxon>Bacteria</taxon>
        <taxon>Bacillati</taxon>
        <taxon>Actinomycetota</taxon>
        <taxon>Actinomycetes</taxon>
        <taxon>Micromonosporales</taxon>
        <taxon>Micromonosporaceae</taxon>
        <taxon>Micromonospora</taxon>
    </lineage>
</organism>
<dbReference type="Gene3D" id="3.40.50.2000">
    <property type="entry name" value="Glycogen Phosphorylase B"/>
    <property type="match status" value="2"/>
</dbReference>
<reference evidence="6 7" key="1">
    <citation type="submission" date="2019-10" db="EMBL/GenBank/DDBJ databases">
        <title>Genome Sequence of Micromonospora terminaliae DSM 101760.</title>
        <authorList>
            <person name="Guo L."/>
        </authorList>
    </citation>
    <scope>NUCLEOTIDE SEQUENCE [LARGE SCALE GENOMIC DNA]</scope>
    <source>
        <strain evidence="6 7">DSM 101760</strain>
    </source>
</reference>
<keyword evidence="7" id="KW-1185">Reference proteome</keyword>
<dbReference type="GO" id="GO:0016757">
    <property type="term" value="F:glycosyltransferase activity"/>
    <property type="evidence" value="ECO:0007669"/>
    <property type="project" value="UniProtKB-KW"/>
</dbReference>
<evidence type="ECO:0000256" key="2">
    <source>
        <dbReference type="ARBA" id="ARBA00022679"/>
    </source>
</evidence>
<sequence length="439" mass="46552">MKIIVYPHAMNVGGSQLNAIELGAAVRDLGHEVAVLGDEGPLAARVEALGLELLPVSARRRRPSPTVAAKLRRLIRARGIDVVHGYEWPPALDAAAAVLPGDRAAAVCTVMSMAVAPFLPASMPLVVGTRALQLHTAARRPGPVHLIEPPVDTVDNAPGHPAGKFRADHGLHADPGAERPLDLVVVSRLAPQLKLEGILTAIDVVGALARQRPVRLVVVGDGVARETVEQRAARANAQAGRRAVVLTGELLDPRPAYAAADIVLGMGGSALRALAFGCPLIVQGEGGFWELLTPESCDLFLHQGWYGVGGGTAGGERLHGILRRLLDDAALRQTLGAYGRDLVVRRFSLQRAALLQEQIYEEAVARRASAREFTAAREYLRALAGVGTHKVRRRVESLRGSAARDDFNAATLAAASLRQEERQPPARQDVVESGSGAQG</sequence>
<dbReference type="RefSeq" id="WP_154225915.1">
    <property type="nucleotide sequence ID" value="NZ_CP045309.1"/>
</dbReference>
<dbReference type="SUPFAM" id="SSF53756">
    <property type="entry name" value="UDP-Glycosyltransferase/glycogen phosphorylase"/>
    <property type="match status" value="1"/>
</dbReference>
<dbReference type="Proteomes" id="UP000477779">
    <property type="component" value="Unassembled WGS sequence"/>
</dbReference>
<dbReference type="InterPro" id="IPR028098">
    <property type="entry name" value="Glyco_trans_4-like_N"/>
</dbReference>
<proteinExistence type="predicted"/>
<keyword evidence="2" id="KW-0808">Transferase</keyword>
<reference evidence="5 8" key="2">
    <citation type="submission" date="2020-02" db="EMBL/GenBank/DDBJ databases">
        <title>WGS of Micromonospora spp. isolated from hot spring.</title>
        <authorList>
            <person name="Thawai C."/>
        </authorList>
    </citation>
    <scope>NUCLEOTIDE SEQUENCE [LARGE SCALE GENOMIC DNA]</scope>
    <source>
        <strain evidence="5 8">TMS7</strain>
    </source>
</reference>
<accession>A0AAJ3DL88</accession>
<protein>
    <submittedName>
        <fullName evidence="5 6">Glycosyltransferase</fullName>
    </submittedName>
</protein>
<dbReference type="CDD" id="cd03801">
    <property type="entry name" value="GT4_PimA-like"/>
    <property type="match status" value="1"/>
</dbReference>